<dbReference type="InterPro" id="IPR031303">
    <property type="entry name" value="C5_meth_CS"/>
</dbReference>
<dbReference type="GO" id="GO:0005634">
    <property type="term" value="C:nucleus"/>
    <property type="evidence" value="ECO:0007669"/>
    <property type="project" value="TreeGrafter"/>
</dbReference>
<dbReference type="OrthoDB" id="414133at2759"/>
<name>A0A2C5YYA6_9HYPO</name>
<evidence type="ECO:0000256" key="5">
    <source>
        <dbReference type="PROSITE-ProRule" id="PRU01016"/>
    </source>
</evidence>
<dbReference type="GO" id="GO:0032259">
    <property type="term" value="P:methylation"/>
    <property type="evidence" value="ECO:0007669"/>
    <property type="project" value="UniProtKB-KW"/>
</dbReference>
<dbReference type="Proteomes" id="UP000226431">
    <property type="component" value="Unassembled WGS sequence"/>
</dbReference>
<dbReference type="Gene3D" id="3.40.50.150">
    <property type="entry name" value="Vaccinia Virus protein VP39"/>
    <property type="match status" value="1"/>
</dbReference>
<evidence type="ECO:0000313" key="7">
    <source>
        <dbReference type="Proteomes" id="UP000226431"/>
    </source>
</evidence>
<dbReference type="AlphaFoldDB" id="A0A2C5YYA6"/>
<dbReference type="EC" id="2.1.1.37" evidence="1"/>
<dbReference type="PANTHER" id="PTHR10629:SF52">
    <property type="entry name" value="DNA (CYTOSINE-5)-METHYLTRANSFERASE 1"/>
    <property type="match status" value="1"/>
</dbReference>
<dbReference type="GO" id="GO:0003677">
    <property type="term" value="F:DNA binding"/>
    <property type="evidence" value="ECO:0007669"/>
    <property type="project" value="TreeGrafter"/>
</dbReference>
<reference evidence="6 7" key="1">
    <citation type="submission" date="2017-06" db="EMBL/GenBank/DDBJ databases">
        <title>Ant-infecting Ophiocordyceps genomes reveal a high diversity of potential behavioral manipulation genes and a possible major role for enterotoxins.</title>
        <authorList>
            <person name="De Bekker C."/>
            <person name="Evans H.C."/>
            <person name="Brachmann A."/>
            <person name="Hughes D.P."/>
        </authorList>
    </citation>
    <scope>NUCLEOTIDE SEQUENCE [LARGE SCALE GENOMIC DNA]</scope>
    <source>
        <strain evidence="6 7">Map16</strain>
    </source>
</reference>
<keyword evidence="7" id="KW-1185">Reference proteome</keyword>
<dbReference type="PROSITE" id="PS00095">
    <property type="entry name" value="C5_MTASE_2"/>
    <property type="match status" value="1"/>
</dbReference>
<dbReference type="EMBL" id="NJES01000454">
    <property type="protein sequence ID" value="PHH72024.1"/>
    <property type="molecule type" value="Genomic_DNA"/>
</dbReference>
<sequence length="379" mass="42602">MKINEVALSRMRSSDCSQVGYRVPESKLREEWRGSQAVRQAPNPFHRYTLFDAFCGAGGVSRGADMAGFDVTHAMDMSDRACQTYRLNFPKARLYRMPVHDFIVSPGHIRTDVLHLSPPCQPYSPAHTHESIHDDENKDAFLGSCHLIDKIRPRLVTLEETFGLGFDRHIPYLRALISHLTCRGYSLRWRPRLRLCTWGCAQDRKRLVMIAAGPGEKLPSFPRATHSETGGGGLKPFTSFGQAIKGISSRDEHHNLRALGTFPEPKTPLDANQLAKTMTTSGSEPYHPSGKRMLSVRERACLQGFPHHHRFVGNGRDICRQIGNAFPPNTVKVLYRHLKKCLMREDGLLPMAVGVEDHEGVIRIEDDLPVPGRLVIDLT</sequence>
<keyword evidence="3 5" id="KW-0808">Transferase</keyword>
<keyword evidence="2 5" id="KW-0489">Methyltransferase</keyword>
<evidence type="ECO:0000256" key="2">
    <source>
        <dbReference type="ARBA" id="ARBA00022603"/>
    </source>
</evidence>
<dbReference type="GO" id="GO:0044027">
    <property type="term" value="P:negative regulation of gene expression via chromosomal CpG island methylation"/>
    <property type="evidence" value="ECO:0007669"/>
    <property type="project" value="TreeGrafter"/>
</dbReference>
<keyword evidence="4 5" id="KW-0949">S-adenosyl-L-methionine</keyword>
<dbReference type="Pfam" id="PF00145">
    <property type="entry name" value="DNA_methylase"/>
    <property type="match status" value="2"/>
</dbReference>
<dbReference type="PROSITE" id="PS51679">
    <property type="entry name" value="SAM_MT_C5"/>
    <property type="match status" value="1"/>
</dbReference>
<dbReference type="InterPro" id="IPR050390">
    <property type="entry name" value="C5-Methyltransferase"/>
</dbReference>
<evidence type="ECO:0000256" key="4">
    <source>
        <dbReference type="ARBA" id="ARBA00022691"/>
    </source>
</evidence>
<dbReference type="STRING" id="2004952.A0A2C5YYA6"/>
<proteinExistence type="inferred from homology"/>
<dbReference type="InterPro" id="IPR029063">
    <property type="entry name" value="SAM-dependent_MTases_sf"/>
</dbReference>
<organism evidence="6 7">
    <name type="scientific">Ophiocordyceps camponoti-rufipedis</name>
    <dbReference type="NCBI Taxonomy" id="2004952"/>
    <lineage>
        <taxon>Eukaryota</taxon>
        <taxon>Fungi</taxon>
        <taxon>Dikarya</taxon>
        <taxon>Ascomycota</taxon>
        <taxon>Pezizomycotina</taxon>
        <taxon>Sordariomycetes</taxon>
        <taxon>Hypocreomycetidae</taxon>
        <taxon>Hypocreales</taxon>
        <taxon>Ophiocordycipitaceae</taxon>
        <taxon>Ophiocordyceps</taxon>
    </lineage>
</organism>
<evidence type="ECO:0000256" key="3">
    <source>
        <dbReference type="ARBA" id="ARBA00022679"/>
    </source>
</evidence>
<feature type="active site" evidence="5">
    <location>
        <position position="120"/>
    </location>
</feature>
<dbReference type="InterPro" id="IPR001525">
    <property type="entry name" value="C5_MeTfrase"/>
</dbReference>
<gene>
    <name evidence="6" type="ORF">CDD80_4823</name>
</gene>
<accession>A0A2C5YYA6</accession>
<protein>
    <recommendedName>
        <fullName evidence="1">DNA (cytosine-5-)-methyltransferase</fullName>
        <ecNumber evidence="1">2.1.1.37</ecNumber>
    </recommendedName>
</protein>
<comment type="caution">
    <text evidence="6">The sequence shown here is derived from an EMBL/GenBank/DDBJ whole genome shotgun (WGS) entry which is preliminary data.</text>
</comment>
<dbReference type="PRINTS" id="PR00105">
    <property type="entry name" value="C5METTRFRASE"/>
</dbReference>
<dbReference type="SUPFAM" id="SSF53335">
    <property type="entry name" value="S-adenosyl-L-methionine-dependent methyltransferases"/>
    <property type="match status" value="1"/>
</dbReference>
<dbReference type="GO" id="GO:0003886">
    <property type="term" value="F:DNA (cytosine-5-)-methyltransferase activity"/>
    <property type="evidence" value="ECO:0007669"/>
    <property type="project" value="UniProtKB-EC"/>
</dbReference>
<dbReference type="PANTHER" id="PTHR10629">
    <property type="entry name" value="CYTOSINE-SPECIFIC METHYLTRANSFERASE"/>
    <property type="match status" value="1"/>
</dbReference>
<evidence type="ECO:0000256" key="1">
    <source>
        <dbReference type="ARBA" id="ARBA00011975"/>
    </source>
</evidence>
<comment type="similarity">
    <text evidence="5">Belongs to the class I-like SAM-binding methyltransferase superfamily. C5-methyltransferase family.</text>
</comment>
<dbReference type="Gene3D" id="3.90.120.10">
    <property type="entry name" value="DNA Methylase, subunit A, domain 2"/>
    <property type="match status" value="1"/>
</dbReference>
<evidence type="ECO:0000313" key="6">
    <source>
        <dbReference type="EMBL" id="PHH72024.1"/>
    </source>
</evidence>